<comment type="cofactor">
    <cofactor evidence="9">
        <name>Fe cation</name>
        <dbReference type="ChEBI" id="CHEBI:24875"/>
    </cofactor>
    <text evidence="9">Binds 1 Fe cation per subunit.</text>
</comment>
<evidence type="ECO:0000256" key="4">
    <source>
        <dbReference type="ARBA" id="ARBA00022737"/>
    </source>
</evidence>
<dbReference type="InterPro" id="IPR041735">
    <property type="entry name" value="4OHPhenylPyrv_dOase_C"/>
</dbReference>
<organism evidence="11 12">
    <name type="scientific">Eublepharis macularius</name>
    <name type="common">Leopard gecko</name>
    <name type="synonym">Cyrtodactylus macularius</name>
    <dbReference type="NCBI Taxonomy" id="481883"/>
    <lineage>
        <taxon>Eukaryota</taxon>
        <taxon>Metazoa</taxon>
        <taxon>Chordata</taxon>
        <taxon>Craniata</taxon>
        <taxon>Vertebrata</taxon>
        <taxon>Euteleostomi</taxon>
        <taxon>Lepidosauria</taxon>
        <taxon>Squamata</taxon>
        <taxon>Bifurcata</taxon>
        <taxon>Gekkota</taxon>
        <taxon>Eublepharidae</taxon>
        <taxon>Eublepharinae</taxon>
        <taxon>Eublepharis</taxon>
    </lineage>
</organism>
<feature type="binding site" evidence="9">
    <location>
        <position position="183"/>
    </location>
    <ligand>
        <name>Fe cation</name>
        <dbReference type="ChEBI" id="CHEBI:24875"/>
    </ligand>
</feature>
<gene>
    <name evidence="12" type="primary">HPDL</name>
</gene>
<dbReference type="InterPro" id="IPR004360">
    <property type="entry name" value="Glyas_Fos-R_dOase_dom"/>
</dbReference>
<dbReference type="Pfam" id="PF00903">
    <property type="entry name" value="Glyoxalase"/>
    <property type="match status" value="1"/>
</dbReference>
<dbReference type="KEGG" id="emc:129331406"/>
<dbReference type="CDD" id="cd07250">
    <property type="entry name" value="HPPD_C_like"/>
    <property type="match status" value="1"/>
</dbReference>
<reference evidence="12" key="1">
    <citation type="submission" date="2025-08" db="UniProtKB">
        <authorList>
            <consortium name="RefSeq"/>
        </authorList>
    </citation>
    <scope>IDENTIFICATION</scope>
    <source>
        <tissue evidence="12">Blood</tissue>
    </source>
</reference>
<sequence length="400" mass="44335">MSVSVKRLCHIGFHVPERQQLAKDLIQKFGFELFAARVTAWSKQLALRRGAAVFVVNEKLKPIRGEVPPMFSSGPCNDHGILYDVDLQYKVSTASNICFEMEDVPGISRSLQDQGCQVLIPPTNVADEGGCVTYAVVRSIVGNISHTLLDRSRYSGPFLPGFCGIEGASKDFKRAREVTHFDHITYACPPGSSQAVLNWYKNCFGFQRFFVHQQDAAEGYKIQGAGMGLRLTAMHCNGSGLNQLDHDCKLVLAESLPQQRKNQVDTFLEQHGGAGIQHVALHTTDIIRTAAAMAKSGANFVEPPLTYYSESGRVNEIQQVGQDPHLLEHYGILLDSEVAREGGNTGLGLCSKQYLMQIFTKPLFVEDTFFLELIERCGAVGFGEKNIRALWRAVQNYMDK</sequence>
<name>A0AA97JGI9_EUBMA</name>
<dbReference type="InterPro" id="IPR029068">
    <property type="entry name" value="Glyas_Bleomycin-R_OHBP_Dase"/>
</dbReference>
<evidence type="ECO:0000256" key="7">
    <source>
        <dbReference type="ARBA" id="ARBA00048047"/>
    </source>
</evidence>
<keyword evidence="3 9" id="KW-0479">Metal-binding</keyword>
<evidence type="ECO:0000256" key="5">
    <source>
        <dbReference type="ARBA" id="ARBA00023004"/>
    </source>
</evidence>
<dbReference type="Gene3D" id="3.10.180.10">
    <property type="entry name" value="2,3-Dihydroxybiphenyl 1,2-Dioxygenase, domain 1"/>
    <property type="match status" value="2"/>
</dbReference>
<dbReference type="PANTHER" id="PTHR11959">
    <property type="entry name" value="4-HYDROXYPHENYLPYRUVATE DIOXYGENASE"/>
    <property type="match status" value="1"/>
</dbReference>
<evidence type="ECO:0000256" key="2">
    <source>
        <dbReference type="ARBA" id="ARBA00018452"/>
    </source>
</evidence>
<evidence type="ECO:0000313" key="12">
    <source>
        <dbReference type="RefSeq" id="XP_054837922.1"/>
    </source>
</evidence>
<dbReference type="GO" id="GO:0009072">
    <property type="term" value="P:aromatic amino acid metabolic process"/>
    <property type="evidence" value="ECO:0007669"/>
    <property type="project" value="InterPro"/>
</dbReference>
<dbReference type="InterPro" id="IPR037523">
    <property type="entry name" value="VOC_core"/>
</dbReference>
<feature type="domain" description="VOC" evidence="10">
    <location>
        <begin position="180"/>
        <end position="332"/>
    </location>
</feature>
<feature type="domain" description="VOC" evidence="10">
    <location>
        <begin position="7"/>
        <end position="151"/>
    </location>
</feature>
<dbReference type="CDD" id="cd08342">
    <property type="entry name" value="HPPD_N_like"/>
    <property type="match status" value="1"/>
</dbReference>
<dbReference type="PIRSF" id="PIRSF009283">
    <property type="entry name" value="HPP_dOase"/>
    <property type="match status" value="1"/>
</dbReference>
<evidence type="ECO:0000259" key="10">
    <source>
        <dbReference type="PROSITE" id="PS51819"/>
    </source>
</evidence>
<dbReference type="SUPFAM" id="SSF54593">
    <property type="entry name" value="Glyoxalase/Bleomycin resistance protein/Dihydroxybiphenyl dioxygenase"/>
    <property type="match status" value="1"/>
</dbReference>
<comment type="catalytic activity">
    <reaction evidence="7">
        <text>3-(4-hydroxyphenyl)pyruvate + O2 = homogentisate + CO2</text>
        <dbReference type="Rhea" id="RHEA:16189"/>
        <dbReference type="ChEBI" id="CHEBI:15379"/>
        <dbReference type="ChEBI" id="CHEBI:16169"/>
        <dbReference type="ChEBI" id="CHEBI:16526"/>
        <dbReference type="ChEBI" id="CHEBI:36242"/>
        <dbReference type="EC" id="1.13.11.27"/>
    </reaction>
    <physiologicalReaction direction="left-to-right" evidence="7">
        <dbReference type="Rhea" id="RHEA:16190"/>
    </physiologicalReaction>
</comment>
<dbReference type="AlphaFoldDB" id="A0AA97JGI9"/>
<comment type="function">
    <text evidence="6">Catalyzes the conversion of 4-hydroxyphenylpyruvic acid to homogentisic acid, one of the steps in tyrosine catabolism.</text>
</comment>
<comment type="similarity">
    <text evidence="1 8">Belongs to the 4HPPD family.</text>
</comment>
<evidence type="ECO:0000256" key="9">
    <source>
        <dbReference type="PIRSR" id="PIRSR009283-1"/>
    </source>
</evidence>
<dbReference type="GeneID" id="129331406"/>
<evidence type="ECO:0000256" key="1">
    <source>
        <dbReference type="ARBA" id="ARBA00005877"/>
    </source>
</evidence>
<dbReference type="InterPro" id="IPR041736">
    <property type="entry name" value="4OHPhenylPyrv_dOase_N"/>
</dbReference>
<evidence type="ECO:0000313" key="11">
    <source>
        <dbReference type="Proteomes" id="UP001190640"/>
    </source>
</evidence>
<dbReference type="PROSITE" id="PS51819">
    <property type="entry name" value="VOC"/>
    <property type="match status" value="2"/>
</dbReference>
<keyword evidence="4" id="KW-0677">Repeat</keyword>
<dbReference type="InterPro" id="IPR005956">
    <property type="entry name" value="4OHPhenylPyrv_dOase"/>
</dbReference>
<dbReference type="Proteomes" id="UP001190640">
    <property type="component" value="Chromosome 5"/>
</dbReference>
<dbReference type="GO" id="GO:0003868">
    <property type="term" value="F:4-hydroxyphenylpyruvate dioxygenase activity"/>
    <property type="evidence" value="ECO:0007669"/>
    <property type="project" value="UniProtKB-EC"/>
</dbReference>
<evidence type="ECO:0000256" key="6">
    <source>
        <dbReference type="ARBA" id="ARBA00033727"/>
    </source>
</evidence>
<dbReference type="CTD" id="84842"/>
<keyword evidence="5 9" id="KW-0408">Iron</keyword>
<feature type="binding site" evidence="9">
    <location>
        <position position="372"/>
    </location>
    <ligand>
        <name>Fe cation</name>
        <dbReference type="ChEBI" id="CHEBI:24875"/>
    </ligand>
</feature>
<evidence type="ECO:0000256" key="3">
    <source>
        <dbReference type="ARBA" id="ARBA00022723"/>
    </source>
</evidence>
<dbReference type="RefSeq" id="XP_054837922.1">
    <property type="nucleotide sequence ID" value="XM_054981947.1"/>
</dbReference>
<evidence type="ECO:0000256" key="8">
    <source>
        <dbReference type="PIRNR" id="PIRNR009283"/>
    </source>
</evidence>
<protein>
    <recommendedName>
        <fullName evidence="2 8">4-hydroxyphenylpyruvate dioxygenase</fullName>
    </recommendedName>
</protein>
<keyword evidence="11" id="KW-1185">Reference proteome</keyword>
<feature type="binding site" evidence="9">
    <location>
        <position position="278"/>
    </location>
    <ligand>
        <name>Fe cation</name>
        <dbReference type="ChEBI" id="CHEBI:24875"/>
    </ligand>
</feature>
<dbReference type="PANTHER" id="PTHR11959:SF10">
    <property type="entry name" value="4-HYDROXYPHENYLPYRUVATE DIOXYGENASE-LIKE PROTEIN"/>
    <property type="match status" value="1"/>
</dbReference>
<dbReference type="GO" id="GO:0046872">
    <property type="term" value="F:metal ion binding"/>
    <property type="evidence" value="ECO:0007669"/>
    <property type="project" value="UniProtKB-KW"/>
</dbReference>
<proteinExistence type="inferred from homology"/>
<accession>A0AA97JGI9</accession>